<evidence type="ECO:0000313" key="1">
    <source>
        <dbReference type="EMBL" id="GBN13564.1"/>
    </source>
</evidence>
<proteinExistence type="predicted"/>
<reference evidence="1 2" key="1">
    <citation type="journal article" date="2019" name="Sci. Rep.">
        <title>Orb-weaving spider Araneus ventricosus genome elucidates the spidroin gene catalogue.</title>
        <authorList>
            <person name="Kono N."/>
            <person name="Nakamura H."/>
            <person name="Ohtoshi R."/>
            <person name="Moran D.A.P."/>
            <person name="Shinohara A."/>
            <person name="Yoshida Y."/>
            <person name="Fujiwara M."/>
            <person name="Mori M."/>
            <person name="Tomita M."/>
            <person name="Arakawa K."/>
        </authorList>
    </citation>
    <scope>NUCLEOTIDE SEQUENCE [LARGE SCALE GENOMIC DNA]</scope>
</reference>
<keyword evidence="2" id="KW-1185">Reference proteome</keyword>
<comment type="caution">
    <text evidence="1">The sequence shown here is derived from an EMBL/GenBank/DDBJ whole genome shotgun (WGS) entry which is preliminary data.</text>
</comment>
<organism evidence="1 2">
    <name type="scientific">Araneus ventricosus</name>
    <name type="common">Orbweaver spider</name>
    <name type="synonym">Epeira ventricosa</name>
    <dbReference type="NCBI Taxonomy" id="182803"/>
    <lineage>
        <taxon>Eukaryota</taxon>
        <taxon>Metazoa</taxon>
        <taxon>Ecdysozoa</taxon>
        <taxon>Arthropoda</taxon>
        <taxon>Chelicerata</taxon>
        <taxon>Arachnida</taxon>
        <taxon>Araneae</taxon>
        <taxon>Araneomorphae</taxon>
        <taxon>Entelegynae</taxon>
        <taxon>Araneoidea</taxon>
        <taxon>Araneidae</taxon>
        <taxon>Araneus</taxon>
    </lineage>
</organism>
<gene>
    <name evidence="1" type="ORF">AVEN_94002_1</name>
</gene>
<sequence>MKCFPICFKCRDASSINVPEAIKNRPNLDDYVIISDGEAVEELLYEDATTTLNKNSFAAHLTKRCQSAMLRFLLLKTANL</sequence>
<name>A0A4Y2LG87_ARAVE</name>
<evidence type="ECO:0000313" key="2">
    <source>
        <dbReference type="Proteomes" id="UP000499080"/>
    </source>
</evidence>
<accession>A0A4Y2LG87</accession>
<dbReference type="AlphaFoldDB" id="A0A4Y2LG87"/>
<dbReference type="Proteomes" id="UP000499080">
    <property type="component" value="Unassembled WGS sequence"/>
</dbReference>
<protein>
    <submittedName>
        <fullName evidence="1">Uncharacterized protein</fullName>
    </submittedName>
</protein>
<dbReference type="EMBL" id="BGPR01005805">
    <property type="protein sequence ID" value="GBN13564.1"/>
    <property type="molecule type" value="Genomic_DNA"/>
</dbReference>